<name>A0A1H1NJW4_9ACTN</name>
<protein>
    <submittedName>
        <fullName evidence="2">NUDIX domain-containing protein</fullName>
    </submittedName>
</protein>
<dbReference type="EMBL" id="LT629772">
    <property type="protein sequence ID" value="SDR99306.1"/>
    <property type="molecule type" value="Genomic_DNA"/>
</dbReference>
<dbReference type="SUPFAM" id="SSF55811">
    <property type="entry name" value="Nudix"/>
    <property type="match status" value="1"/>
</dbReference>
<dbReference type="Proteomes" id="UP000199103">
    <property type="component" value="Chromosome I"/>
</dbReference>
<evidence type="ECO:0000259" key="1">
    <source>
        <dbReference type="PROSITE" id="PS51462"/>
    </source>
</evidence>
<dbReference type="InterPro" id="IPR000086">
    <property type="entry name" value="NUDIX_hydrolase_dom"/>
</dbReference>
<proteinExistence type="predicted"/>
<evidence type="ECO:0000313" key="2">
    <source>
        <dbReference type="EMBL" id="SDR99306.1"/>
    </source>
</evidence>
<feature type="domain" description="Nudix hydrolase" evidence="1">
    <location>
        <begin position="1"/>
        <end position="134"/>
    </location>
</feature>
<dbReference type="AlphaFoldDB" id="A0A1H1NJW4"/>
<gene>
    <name evidence="2" type="ORF">SAMN04489812_0543</name>
</gene>
<keyword evidence="3" id="KW-1185">Reference proteome</keyword>
<sequence length="135" mass="14897">MVNQRAVAVVLDGRRLLVIQRFRDGRHYSVLPGGGVEDGESCEHAAVRELAEETSLVGTIVRRLATINDGGRDATYFLVSIPDPSVQPRLGGPEATRQSSTNRYRPTWIDGRQLGLTRHDLQPEVVRPLITELVG</sequence>
<dbReference type="STRING" id="630515.SAMN04489812_0543"/>
<dbReference type="RefSeq" id="WP_157683178.1">
    <property type="nucleotide sequence ID" value="NZ_LT629772.1"/>
</dbReference>
<reference evidence="2 3" key="1">
    <citation type="submission" date="2016-10" db="EMBL/GenBank/DDBJ databases">
        <authorList>
            <person name="de Groot N.N."/>
        </authorList>
    </citation>
    <scope>NUCLEOTIDE SEQUENCE [LARGE SCALE GENOMIC DNA]</scope>
    <source>
        <strain evidence="2 3">DSM 21800</strain>
    </source>
</reference>
<dbReference type="OrthoDB" id="9804442at2"/>
<dbReference type="Pfam" id="PF00293">
    <property type="entry name" value="NUDIX"/>
    <property type="match status" value="1"/>
</dbReference>
<organism evidence="2 3">
    <name type="scientific">Microlunatus soli</name>
    <dbReference type="NCBI Taxonomy" id="630515"/>
    <lineage>
        <taxon>Bacteria</taxon>
        <taxon>Bacillati</taxon>
        <taxon>Actinomycetota</taxon>
        <taxon>Actinomycetes</taxon>
        <taxon>Propionibacteriales</taxon>
        <taxon>Propionibacteriaceae</taxon>
        <taxon>Microlunatus</taxon>
    </lineage>
</organism>
<accession>A0A1H1NJW4</accession>
<dbReference type="InterPro" id="IPR015797">
    <property type="entry name" value="NUDIX_hydrolase-like_dom_sf"/>
</dbReference>
<evidence type="ECO:0000313" key="3">
    <source>
        <dbReference type="Proteomes" id="UP000199103"/>
    </source>
</evidence>
<dbReference type="PANTHER" id="PTHR43736">
    <property type="entry name" value="ADP-RIBOSE PYROPHOSPHATASE"/>
    <property type="match status" value="1"/>
</dbReference>
<dbReference type="PROSITE" id="PS51462">
    <property type="entry name" value="NUDIX"/>
    <property type="match status" value="1"/>
</dbReference>
<dbReference type="Gene3D" id="3.90.79.10">
    <property type="entry name" value="Nucleoside Triphosphate Pyrophosphohydrolase"/>
    <property type="match status" value="1"/>
</dbReference>
<dbReference type="PANTHER" id="PTHR43736:SF2">
    <property type="entry name" value="MUTT_NUDIX FAMILY PROTEIN"/>
    <property type="match status" value="1"/>
</dbReference>